<dbReference type="PRINTS" id="PR01950">
    <property type="entry name" value="LANCSUPER"/>
</dbReference>
<dbReference type="InterPro" id="IPR007822">
    <property type="entry name" value="LANC-like"/>
</dbReference>
<evidence type="ECO:0000256" key="2">
    <source>
        <dbReference type="ARBA" id="ARBA00022723"/>
    </source>
</evidence>
<dbReference type="PANTHER" id="PTHR12736">
    <property type="entry name" value="LANC-LIKE PROTEIN"/>
    <property type="match status" value="1"/>
</dbReference>
<gene>
    <name evidence="5" type="primary">GCL2</name>
    <name evidence="5" type="ORF">AAHA92_05022</name>
</gene>
<evidence type="ECO:0000256" key="4">
    <source>
        <dbReference type="PIRSR" id="PIRSR607822-1"/>
    </source>
</evidence>
<accession>A0ABD1I141</accession>
<dbReference type="InterPro" id="IPR012341">
    <property type="entry name" value="6hp_glycosidase-like_sf"/>
</dbReference>
<evidence type="ECO:0000313" key="6">
    <source>
        <dbReference type="Proteomes" id="UP001567538"/>
    </source>
</evidence>
<dbReference type="Proteomes" id="UP001567538">
    <property type="component" value="Unassembled WGS sequence"/>
</dbReference>
<dbReference type="PANTHER" id="PTHR12736:SF22">
    <property type="entry name" value="LANC-LIKE PROTEIN GCL2"/>
    <property type="match status" value="1"/>
</dbReference>
<dbReference type="PRINTS" id="PR01951">
    <property type="entry name" value="LANCEUKARYTE"/>
</dbReference>
<dbReference type="Pfam" id="PF05147">
    <property type="entry name" value="LANC_like"/>
    <property type="match status" value="1"/>
</dbReference>
<dbReference type="Gene3D" id="1.50.10.10">
    <property type="match status" value="1"/>
</dbReference>
<feature type="binding site" evidence="4">
    <location>
        <position position="340"/>
    </location>
    <ligand>
        <name>Zn(2+)</name>
        <dbReference type="ChEBI" id="CHEBI:29105"/>
    </ligand>
</feature>
<feature type="binding site" evidence="4">
    <location>
        <position position="295"/>
    </location>
    <ligand>
        <name>Zn(2+)</name>
        <dbReference type="ChEBI" id="CHEBI:29105"/>
    </ligand>
</feature>
<dbReference type="GO" id="GO:0046872">
    <property type="term" value="F:metal ion binding"/>
    <property type="evidence" value="ECO:0007669"/>
    <property type="project" value="UniProtKB-KW"/>
</dbReference>
<evidence type="ECO:0000256" key="3">
    <source>
        <dbReference type="ARBA" id="ARBA00022833"/>
    </source>
</evidence>
<organism evidence="5 6">
    <name type="scientific">Salvia divinorum</name>
    <name type="common">Maria pastora</name>
    <name type="synonym">Diviner's sage</name>
    <dbReference type="NCBI Taxonomy" id="28513"/>
    <lineage>
        <taxon>Eukaryota</taxon>
        <taxon>Viridiplantae</taxon>
        <taxon>Streptophyta</taxon>
        <taxon>Embryophyta</taxon>
        <taxon>Tracheophyta</taxon>
        <taxon>Spermatophyta</taxon>
        <taxon>Magnoliopsida</taxon>
        <taxon>eudicotyledons</taxon>
        <taxon>Gunneridae</taxon>
        <taxon>Pentapetalae</taxon>
        <taxon>asterids</taxon>
        <taxon>lamiids</taxon>
        <taxon>Lamiales</taxon>
        <taxon>Lamiaceae</taxon>
        <taxon>Nepetoideae</taxon>
        <taxon>Mentheae</taxon>
        <taxon>Salviinae</taxon>
        <taxon>Salvia</taxon>
        <taxon>Salvia subgen. Calosphace</taxon>
    </lineage>
</organism>
<comment type="similarity">
    <text evidence="1">Belongs to the LanC-like protein family.</text>
</comment>
<keyword evidence="2 4" id="KW-0479">Metal-binding</keyword>
<dbReference type="CDD" id="cd04794">
    <property type="entry name" value="euk_LANCL"/>
    <property type="match status" value="1"/>
</dbReference>
<dbReference type="SMART" id="SM01260">
    <property type="entry name" value="LANC_like"/>
    <property type="match status" value="1"/>
</dbReference>
<feature type="binding site" evidence="4">
    <location>
        <position position="341"/>
    </location>
    <ligand>
        <name>Zn(2+)</name>
        <dbReference type="ChEBI" id="CHEBI:29105"/>
    </ligand>
</feature>
<evidence type="ECO:0000256" key="1">
    <source>
        <dbReference type="ARBA" id="ARBA00007179"/>
    </source>
</evidence>
<dbReference type="InterPro" id="IPR020464">
    <property type="entry name" value="LanC-like_prot_euk"/>
</dbReference>
<evidence type="ECO:0000313" key="5">
    <source>
        <dbReference type="EMBL" id="KAL1562446.1"/>
    </source>
</evidence>
<proteinExistence type="inferred from homology"/>
<protein>
    <submittedName>
        <fullName evidence="5">LanC-like protein gcl2</fullName>
    </submittedName>
</protein>
<dbReference type="EMBL" id="JBEAFC010000003">
    <property type="protein sequence ID" value="KAL1562446.1"/>
    <property type="molecule type" value="Genomic_DNA"/>
</dbReference>
<reference evidence="5 6" key="1">
    <citation type="submission" date="2024-06" db="EMBL/GenBank/DDBJ databases">
        <title>A chromosome level genome sequence of Diviner's sage (Salvia divinorum).</title>
        <authorList>
            <person name="Ford S.A."/>
            <person name="Ro D.-K."/>
            <person name="Ness R.W."/>
            <person name="Phillips M.A."/>
        </authorList>
    </citation>
    <scope>NUCLEOTIDE SEQUENCE [LARGE SCALE GENOMIC DNA]</scope>
    <source>
        <strain evidence="5">SAF-2024a</strain>
        <tissue evidence="5">Leaf</tissue>
    </source>
</reference>
<dbReference type="FunFam" id="1.50.10.10:FF:000035">
    <property type="entry name" value="LanC-like protein 2"/>
    <property type="match status" value="1"/>
</dbReference>
<dbReference type="AlphaFoldDB" id="A0ABD1I141"/>
<name>A0ABD1I141_SALDI</name>
<sequence length="422" mass="47166">MADRFFPNEMPDFLQENPNINEEEATENCGRIQIHPQGTRDSLLRFLSIPYSSLSPQLQRAALDLKETIVVETWGLSGQMVKDYSLYAGTLGTAYLLFKTFQVTGNKNDLSLCLEIVKACDSSSTQSRDVTFLCGRAGVCALGAVAAKHVNDCKLFDYYISQFKEIKPSKDLQDELLYGRAGYLWTCLFLNKHFGKDTIPATYMGAIVKEIIRNGRKLGKWGGCPLMFEWHGERYWGAAHGLAGIMHVLMEFELTSDELEDVKGTLKYMISRRLPSGNYPAGEEDKKHDALVHWCHGAPGIALTLVKAAEVFGEREFLQAAMDAAEVVWNRGLLKRLGICHGISGNAYAFLALYRLTGIVEYLYTAKAFACFLLDRAHILMSMGEMHGGDNPFSLFEGVGGMAHLFLDMVQPKNARFPAYEF</sequence>
<keyword evidence="6" id="KW-1185">Reference proteome</keyword>
<comment type="caution">
    <text evidence="5">The sequence shown here is derived from an EMBL/GenBank/DDBJ whole genome shotgun (WGS) entry which is preliminary data.</text>
</comment>
<keyword evidence="3 4" id="KW-0862">Zinc</keyword>
<dbReference type="SUPFAM" id="SSF158745">
    <property type="entry name" value="LanC-like"/>
    <property type="match status" value="1"/>
</dbReference>